<organism evidence="8 9">
    <name type="scientific">Terrimonas ginsenosidimutans</name>
    <dbReference type="NCBI Taxonomy" id="2908004"/>
    <lineage>
        <taxon>Bacteria</taxon>
        <taxon>Pseudomonadati</taxon>
        <taxon>Bacteroidota</taxon>
        <taxon>Chitinophagia</taxon>
        <taxon>Chitinophagales</taxon>
        <taxon>Chitinophagaceae</taxon>
        <taxon>Terrimonas</taxon>
    </lineage>
</organism>
<dbReference type="PANTHER" id="PTHR18895">
    <property type="entry name" value="HEMK METHYLTRANSFERASE"/>
    <property type="match status" value="1"/>
</dbReference>
<dbReference type="NCBIfam" id="TIGR03534">
    <property type="entry name" value="RF_mod_PrmC"/>
    <property type="match status" value="1"/>
</dbReference>
<feature type="binding site" evidence="5">
    <location>
        <position position="145"/>
    </location>
    <ligand>
        <name>S-adenosyl-L-methionine</name>
        <dbReference type="ChEBI" id="CHEBI:59789"/>
    </ligand>
</feature>
<feature type="domain" description="Release factor glutamine methyltransferase N-terminal" evidence="7">
    <location>
        <begin position="5"/>
        <end position="76"/>
    </location>
</feature>
<evidence type="ECO:0000259" key="7">
    <source>
        <dbReference type="Pfam" id="PF17827"/>
    </source>
</evidence>
<dbReference type="CDD" id="cd02440">
    <property type="entry name" value="AdoMet_MTases"/>
    <property type="match status" value="1"/>
</dbReference>
<evidence type="ECO:0000313" key="9">
    <source>
        <dbReference type="Proteomes" id="UP001165367"/>
    </source>
</evidence>
<dbReference type="InterPro" id="IPR007848">
    <property type="entry name" value="Small_mtfrase_dom"/>
</dbReference>
<dbReference type="NCBIfam" id="TIGR00536">
    <property type="entry name" value="hemK_fam"/>
    <property type="match status" value="1"/>
</dbReference>
<keyword evidence="9" id="KW-1185">Reference proteome</keyword>
<name>A0ABS9KYF7_9BACT</name>
<dbReference type="Pfam" id="PF05175">
    <property type="entry name" value="MTS"/>
    <property type="match status" value="1"/>
</dbReference>
<evidence type="ECO:0000256" key="2">
    <source>
        <dbReference type="ARBA" id="ARBA00022679"/>
    </source>
</evidence>
<feature type="domain" description="Methyltransferase small" evidence="6">
    <location>
        <begin position="117"/>
        <end position="198"/>
    </location>
</feature>
<gene>
    <name evidence="5 8" type="primary">prmC</name>
    <name evidence="8" type="ORF">LZZ85_23425</name>
</gene>
<evidence type="ECO:0000256" key="3">
    <source>
        <dbReference type="ARBA" id="ARBA00022691"/>
    </source>
</evidence>
<dbReference type="PROSITE" id="PS00092">
    <property type="entry name" value="N6_MTASE"/>
    <property type="match status" value="1"/>
</dbReference>
<dbReference type="Gene3D" id="3.40.50.150">
    <property type="entry name" value="Vaccinia Virus protein VP39"/>
    <property type="match status" value="1"/>
</dbReference>
<dbReference type="Gene3D" id="1.10.8.10">
    <property type="entry name" value="DNA helicase RuvA subunit, C-terminal domain"/>
    <property type="match status" value="1"/>
</dbReference>
<comment type="catalytic activity">
    <reaction evidence="4 5">
        <text>L-glutaminyl-[peptide chain release factor] + S-adenosyl-L-methionine = N(5)-methyl-L-glutaminyl-[peptide chain release factor] + S-adenosyl-L-homocysteine + H(+)</text>
        <dbReference type="Rhea" id="RHEA:42896"/>
        <dbReference type="Rhea" id="RHEA-COMP:10271"/>
        <dbReference type="Rhea" id="RHEA-COMP:10272"/>
        <dbReference type="ChEBI" id="CHEBI:15378"/>
        <dbReference type="ChEBI" id="CHEBI:30011"/>
        <dbReference type="ChEBI" id="CHEBI:57856"/>
        <dbReference type="ChEBI" id="CHEBI:59789"/>
        <dbReference type="ChEBI" id="CHEBI:61891"/>
        <dbReference type="EC" id="2.1.1.297"/>
    </reaction>
</comment>
<sequence length="284" mass="31345">MTIQEARRHGMQRLSAIYATGEASTISDWVIEHITGTKAQDRYSGAGKELGTEQSVLLDQLLERLLTHEPVQYVLGEAWFSGLRFKVDPNVLIPRPETEELVEWVIDHCKFPLGDLNILDVGTGSGCIAISLKRRLGKGKVWACDLSAGALALAAENARTLGADVHFVELDFLSADARAALPAFDIIISNPPYIPERDKSDMHSNVLGYEPHMALFVPDDDGLLFYRAIAAFGKTHLKKDGAVYVEIYEGAGQATLELFRDAGYTAELKRDMQGKDRMIRGVLD</sequence>
<protein>
    <recommendedName>
        <fullName evidence="5">Release factor glutamine methyltransferase</fullName>
        <shortName evidence="5">RF MTase</shortName>
        <ecNumber evidence="5">2.1.1.297</ecNumber>
    </recommendedName>
    <alternativeName>
        <fullName evidence="5">N5-glutamine methyltransferase PrmC</fullName>
    </alternativeName>
    <alternativeName>
        <fullName evidence="5">Protein-(glutamine-N5) MTase PrmC</fullName>
    </alternativeName>
    <alternativeName>
        <fullName evidence="5">Protein-glutamine N-methyltransferase PrmC</fullName>
    </alternativeName>
</protein>
<evidence type="ECO:0000256" key="1">
    <source>
        <dbReference type="ARBA" id="ARBA00022603"/>
    </source>
</evidence>
<dbReference type="GO" id="GO:0102559">
    <property type="term" value="F:peptide chain release factor N(5)-glutamine methyltransferase activity"/>
    <property type="evidence" value="ECO:0007669"/>
    <property type="project" value="UniProtKB-EC"/>
</dbReference>
<dbReference type="InterPro" id="IPR050320">
    <property type="entry name" value="N5-glutamine_MTase"/>
</dbReference>
<feature type="binding site" evidence="5">
    <location>
        <position position="172"/>
    </location>
    <ligand>
        <name>S-adenosyl-L-methionine</name>
        <dbReference type="ChEBI" id="CHEBI:59789"/>
    </ligand>
</feature>
<proteinExistence type="inferred from homology"/>
<keyword evidence="3 5" id="KW-0949">S-adenosyl-L-methionine</keyword>
<dbReference type="EMBL" id="JAKLTR010000019">
    <property type="protein sequence ID" value="MCG2617267.1"/>
    <property type="molecule type" value="Genomic_DNA"/>
</dbReference>
<evidence type="ECO:0000256" key="5">
    <source>
        <dbReference type="HAMAP-Rule" id="MF_02126"/>
    </source>
</evidence>
<evidence type="ECO:0000259" key="6">
    <source>
        <dbReference type="Pfam" id="PF05175"/>
    </source>
</evidence>
<dbReference type="Pfam" id="PF17827">
    <property type="entry name" value="PrmC_N"/>
    <property type="match status" value="1"/>
</dbReference>
<reference evidence="8" key="1">
    <citation type="submission" date="2022-01" db="EMBL/GenBank/DDBJ databases">
        <authorList>
            <person name="Jo J.-H."/>
            <person name="Im W.-T."/>
        </authorList>
    </citation>
    <scope>NUCLEOTIDE SEQUENCE</scope>
    <source>
        <strain evidence="8">NA20</strain>
    </source>
</reference>
<comment type="caution">
    <text evidence="8">The sequence shown here is derived from an EMBL/GenBank/DDBJ whole genome shotgun (WGS) entry which is preliminary data.</text>
</comment>
<accession>A0ABS9KYF7</accession>
<dbReference type="HAMAP" id="MF_02126">
    <property type="entry name" value="RF_methyltr_PrmC"/>
    <property type="match status" value="1"/>
</dbReference>
<dbReference type="InterPro" id="IPR019874">
    <property type="entry name" value="RF_methyltr_PrmC"/>
</dbReference>
<keyword evidence="2 5" id="KW-0808">Transferase</keyword>
<keyword evidence="1 5" id="KW-0489">Methyltransferase</keyword>
<evidence type="ECO:0000313" key="8">
    <source>
        <dbReference type="EMBL" id="MCG2617267.1"/>
    </source>
</evidence>
<feature type="binding site" evidence="5">
    <location>
        <begin position="122"/>
        <end position="126"/>
    </location>
    <ligand>
        <name>S-adenosyl-L-methionine</name>
        <dbReference type="ChEBI" id="CHEBI:59789"/>
    </ligand>
</feature>
<dbReference type="PANTHER" id="PTHR18895:SF74">
    <property type="entry name" value="MTRF1L RELEASE FACTOR GLUTAMINE METHYLTRANSFERASE"/>
    <property type="match status" value="1"/>
</dbReference>
<dbReference type="EC" id="2.1.1.297" evidence="5"/>
<comment type="similarity">
    <text evidence="5">Belongs to the protein N5-glutamine methyltransferase family. PrmC subfamily.</text>
</comment>
<dbReference type="InterPro" id="IPR040758">
    <property type="entry name" value="PrmC_N"/>
</dbReference>
<dbReference type="GO" id="GO:0032259">
    <property type="term" value="P:methylation"/>
    <property type="evidence" value="ECO:0007669"/>
    <property type="project" value="UniProtKB-KW"/>
</dbReference>
<comment type="function">
    <text evidence="5">Methylates the class 1 translation termination release factors RF1/PrfA and RF2/PrfB on the glutamine residue of the universally conserved GGQ motif.</text>
</comment>
<dbReference type="Proteomes" id="UP001165367">
    <property type="component" value="Unassembled WGS sequence"/>
</dbReference>
<dbReference type="SUPFAM" id="SSF53335">
    <property type="entry name" value="S-adenosyl-L-methionine-dependent methyltransferases"/>
    <property type="match status" value="1"/>
</dbReference>
<dbReference type="InterPro" id="IPR029063">
    <property type="entry name" value="SAM-dependent_MTases_sf"/>
</dbReference>
<dbReference type="RefSeq" id="WP_237875862.1">
    <property type="nucleotide sequence ID" value="NZ_JAKLTR010000019.1"/>
</dbReference>
<evidence type="ECO:0000256" key="4">
    <source>
        <dbReference type="ARBA" id="ARBA00048391"/>
    </source>
</evidence>
<dbReference type="InterPro" id="IPR004556">
    <property type="entry name" value="HemK-like"/>
</dbReference>
<feature type="binding site" evidence="5">
    <location>
        <position position="190"/>
    </location>
    <ligand>
        <name>S-adenosyl-L-methionine</name>
        <dbReference type="ChEBI" id="CHEBI:59789"/>
    </ligand>
</feature>
<dbReference type="InterPro" id="IPR002052">
    <property type="entry name" value="DNA_methylase_N6_adenine_CS"/>
</dbReference>
<feature type="binding site" evidence="5">
    <location>
        <begin position="190"/>
        <end position="193"/>
    </location>
    <ligand>
        <name>substrate</name>
    </ligand>
</feature>